<sequence>MVLLNVLDYSPIDEGQTASVALKQTTQLAQLAEKLGFKRFWVAEHHKVDSVAGSSPELLMMHLATSTKTIRIGSGGVMLPHYSAYKVAENFRLLEALHPERIDLGIGRSRSYRIVNEALNESKTKRLPYEQQLTDLQKYFSDDTTSEHRFQALQVMPTIETAPELWLLGTGFGSARLAAEKGMSYAYAHFAKPSEQAVDVIKTYRSNFQPSVFLQQPQVIIAVFAVVAETMEQAEALATAFDLWLLFIESDSPPPYYPSIETARKRGFSASEQEKIERNRKRMLIGTAEQVKEQIEEIAEHFEPDEITIIPNISGITNRMNVLRLLASAFDLSEK</sequence>
<dbReference type="Pfam" id="PF00296">
    <property type="entry name" value="Bac_luciferase"/>
    <property type="match status" value="1"/>
</dbReference>
<evidence type="ECO:0000259" key="2">
    <source>
        <dbReference type="Pfam" id="PF00296"/>
    </source>
</evidence>
<dbReference type="InterPro" id="IPR011251">
    <property type="entry name" value="Luciferase-like_dom"/>
</dbReference>
<accession>A0ABN4K1T2</accession>
<reference evidence="3" key="1">
    <citation type="submission" date="2016-01" db="EMBL/GenBank/DDBJ databases">
        <title>Complete genome of Planococcus kocurri type strain.</title>
        <authorList>
            <person name="See-Too W.S."/>
        </authorList>
    </citation>
    <scope>NUCLEOTIDE SEQUENCE [LARGE SCALE GENOMIC DNA]</scope>
    <source>
        <strain evidence="3">ATCC 43650</strain>
    </source>
</reference>
<evidence type="ECO:0000313" key="3">
    <source>
        <dbReference type="EMBL" id="ALS79682.1"/>
    </source>
</evidence>
<keyword evidence="4" id="KW-1185">Reference proteome</keyword>
<dbReference type="Proteomes" id="UP000065533">
    <property type="component" value="Chromosome"/>
</dbReference>
<protein>
    <submittedName>
        <fullName evidence="3">Limonene 1,2-monooxygenase</fullName>
    </submittedName>
</protein>
<dbReference type="SUPFAM" id="SSF51679">
    <property type="entry name" value="Bacterial luciferase-like"/>
    <property type="match status" value="1"/>
</dbReference>
<dbReference type="PANTHER" id="PTHR30137">
    <property type="entry name" value="LUCIFERASE-LIKE MONOOXYGENASE"/>
    <property type="match status" value="1"/>
</dbReference>
<dbReference type="NCBIfam" id="TIGR03558">
    <property type="entry name" value="oxido_grp_1"/>
    <property type="match status" value="1"/>
</dbReference>
<evidence type="ECO:0000256" key="1">
    <source>
        <dbReference type="ARBA" id="ARBA00007789"/>
    </source>
</evidence>
<gene>
    <name evidence="3" type="ORF">AUO94_14070</name>
</gene>
<dbReference type="PANTHER" id="PTHR30137:SF19">
    <property type="entry name" value="LUCIFERASE-LIKE MONOOXYGENASE"/>
    <property type="match status" value="1"/>
</dbReference>
<dbReference type="EMBL" id="CP013661">
    <property type="protein sequence ID" value="ALS79682.1"/>
    <property type="molecule type" value="Genomic_DNA"/>
</dbReference>
<feature type="domain" description="Luciferase-like" evidence="2">
    <location>
        <begin position="14"/>
        <end position="300"/>
    </location>
</feature>
<dbReference type="CDD" id="cd00347">
    <property type="entry name" value="Flavin_utilizing_monoxygenases"/>
    <property type="match status" value="1"/>
</dbReference>
<name>A0ABN4K1T2_9BACL</name>
<evidence type="ECO:0000313" key="4">
    <source>
        <dbReference type="Proteomes" id="UP000065533"/>
    </source>
</evidence>
<dbReference type="InterPro" id="IPR019949">
    <property type="entry name" value="CmoO-like"/>
</dbReference>
<dbReference type="RefSeq" id="WP_058386328.1">
    <property type="nucleotide sequence ID" value="NZ_CP013661.2"/>
</dbReference>
<comment type="similarity">
    <text evidence="1">To bacterial alkanal monooxygenase alpha and beta chains.</text>
</comment>
<organism evidence="3 4">
    <name type="scientific">Planococcus kocurii</name>
    <dbReference type="NCBI Taxonomy" id="1374"/>
    <lineage>
        <taxon>Bacteria</taxon>
        <taxon>Bacillati</taxon>
        <taxon>Bacillota</taxon>
        <taxon>Bacilli</taxon>
        <taxon>Bacillales</taxon>
        <taxon>Caryophanaceae</taxon>
        <taxon>Planococcus</taxon>
    </lineage>
</organism>
<dbReference type="Gene3D" id="3.20.20.30">
    <property type="entry name" value="Luciferase-like domain"/>
    <property type="match status" value="1"/>
</dbReference>
<dbReference type="InterPro" id="IPR036661">
    <property type="entry name" value="Luciferase-like_sf"/>
</dbReference>
<dbReference type="InterPro" id="IPR050766">
    <property type="entry name" value="Bact_Lucif_Oxidored"/>
</dbReference>
<proteinExistence type="predicted"/>